<feature type="compositionally biased region" description="Acidic residues" evidence="1">
    <location>
        <begin position="355"/>
        <end position="403"/>
    </location>
</feature>
<feature type="region of interest" description="Disordered" evidence="1">
    <location>
        <begin position="346"/>
        <end position="509"/>
    </location>
</feature>
<feature type="region of interest" description="Disordered" evidence="1">
    <location>
        <begin position="205"/>
        <end position="224"/>
    </location>
</feature>
<dbReference type="Pfam" id="PF10446">
    <property type="entry name" value="DUF2457"/>
    <property type="match status" value="1"/>
</dbReference>
<dbReference type="Proteomes" id="UP000572817">
    <property type="component" value="Unassembled WGS sequence"/>
</dbReference>
<organism evidence="2 3">
    <name type="scientific">Botryosphaeria dothidea</name>
    <dbReference type="NCBI Taxonomy" id="55169"/>
    <lineage>
        <taxon>Eukaryota</taxon>
        <taxon>Fungi</taxon>
        <taxon>Dikarya</taxon>
        <taxon>Ascomycota</taxon>
        <taxon>Pezizomycotina</taxon>
        <taxon>Dothideomycetes</taxon>
        <taxon>Dothideomycetes incertae sedis</taxon>
        <taxon>Botryosphaeriales</taxon>
        <taxon>Botryosphaeriaceae</taxon>
        <taxon>Botryosphaeria</taxon>
    </lineage>
</organism>
<evidence type="ECO:0000313" key="2">
    <source>
        <dbReference type="EMBL" id="KAF4307817.1"/>
    </source>
</evidence>
<keyword evidence="3" id="KW-1185">Reference proteome</keyword>
<dbReference type="OrthoDB" id="2011769at2759"/>
<feature type="compositionally biased region" description="Pro residues" evidence="1">
    <location>
        <begin position="637"/>
        <end position="650"/>
    </location>
</feature>
<feature type="region of interest" description="Disordered" evidence="1">
    <location>
        <begin position="530"/>
        <end position="755"/>
    </location>
</feature>
<protein>
    <submittedName>
        <fullName evidence="2">Uncharacterized protein</fullName>
    </submittedName>
</protein>
<dbReference type="EMBL" id="WWBZ02000022">
    <property type="protein sequence ID" value="KAF4307817.1"/>
    <property type="molecule type" value="Genomic_DNA"/>
</dbReference>
<feature type="compositionally biased region" description="Low complexity" evidence="1">
    <location>
        <begin position="125"/>
        <end position="136"/>
    </location>
</feature>
<sequence>MALHQKDFNKITNMQSRTFQNQPTAQEGAMSLGEELLAEADEPPDEQQRTPRPTPARPAPLDTAAFSKTRPGSCPRQESLLTQALHSESDSQSEDEHHTELRRGLSTASTWSNVSIASTDLTSDGGFTSPGTRTSSPSPPLPPTIHGLPSIFINKKDSELTIRHDDASTEKVEKKTSQTPAGDAVEAGLGRRRCITFACGKKENTSNVSTAKPKSPPKVEVKPTEPALRRCTIKFACDAKATALPKKPRMASPPPPPNRLTVPSKGMPRSHRGSDSTVRNDSPKSVRKNASNVRHSRKYSENSDIGRCEATRFHEFASSEEEVDEWTQEQTCHKTRLTVTDTLRIENGLRKLGEEVEEEALEDDEEDEEDLDEDDEDLDDLDDELEDDEEEEADDEEDDEEPAGSDGSVSDGGFQTDDEGGFAVSDDESDAGSDYEWWAPGRTAAASSSEQPEHIRPTAGHRSLSDSSNCSVGSVSGAAMFSKTSPAKKRKPVNIRPCSPELPDSTDFVCGTLDEDRPLEEAYYSALEQRRAAKHKMTPQDIDPTFPTSDPEMDEEDEDDEVDQAAEDSDQHMLMHGQLDHIDEVEGRGRRRTGAKRSPAPSPKRLRSPPPLLKRGQAHRSPPPRRLFGQSPKRLRSPPPAIRLRSPPPTRRTSLAVTSRQQEPTIQFAGMDQGPPPMVVASLPRPPTLFHQVSYYDDDEEGDSTNDTLKRGPMDIKAGTALKRQRRKEKLYQKHCRKACKKEERRPAPGKGAERMREVGMGLAAYRGKKATPVHVLSY</sequence>
<evidence type="ECO:0000256" key="1">
    <source>
        <dbReference type="SAM" id="MobiDB-lite"/>
    </source>
</evidence>
<dbReference type="AlphaFoldDB" id="A0A8H4IV54"/>
<feature type="compositionally biased region" description="Polar residues" evidence="1">
    <location>
        <begin position="656"/>
        <end position="665"/>
    </location>
</feature>
<dbReference type="InterPro" id="IPR018853">
    <property type="entry name" value="DUF2457"/>
</dbReference>
<feature type="region of interest" description="Disordered" evidence="1">
    <location>
        <begin position="119"/>
        <end position="148"/>
    </location>
</feature>
<reference evidence="2" key="1">
    <citation type="submission" date="2020-04" db="EMBL/GenBank/DDBJ databases">
        <title>Genome Assembly and Annotation of Botryosphaeria dothidea sdau 11-99, a Latent Pathogen of Apple Fruit Ring Rot in China.</title>
        <authorList>
            <person name="Yu C."/>
            <person name="Diao Y."/>
            <person name="Lu Q."/>
            <person name="Zhao J."/>
            <person name="Cui S."/>
            <person name="Peng C."/>
            <person name="He B."/>
            <person name="Liu H."/>
        </authorList>
    </citation>
    <scope>NUCLEOTIDE SEQUENCE [LARGE SCALE GENOMIC DNA]</scope>
    <source>
        <strain evidence="2">Sdau11-99</strain>
    </source>
</reference>
<feature type="compositionally biased region" description="Basic and acidic residues" evidence="1">
    <location>
        <begin position="94"/>
        <end position="103"/>
    </location>
</feature>
<name>A0A8H4IV54_9PEZI</name>
<feature type="compositionally biased region" description="Acidic residues" evidence="1">
    <location>
        <begin position="551"/>
        <end position="568"/>
    </location>
</feature>
<feature type="compositionally biased region" description="Basic and acidic residues" evidence="1">
    <location>
        <begin position="569"/>
        <end position="588"/>
    </location>
</feature>
<feature type="compositionally biased region" description="Acidic residues" evidence="1">
    <location>
        <begin position="416"/>
        <end position="433"/>
    </location>
</feature>
<feature type="compositionally biased region" description="Acidic residues" evidence="1">
    <location>
        <begin position="36"/>
        <end position="45"/>
    </location>
</feature>
<evidence type="ECO:0000313" key="3">
    <source>
        <dbReference type="Proteomes" id="UP000572817"/>
    </source>
</evidence>
<comment type="caution">
    <text evidence="2">The sequence shown here is derived from an EMBL/GenBank/DDBJ whole genome shotgun (WGS) entry which is preliminary data.</text>
</comment>
<feature type="region of interest" description="Disordered" evidence="1">
    <location>
        <begin position="243"/>
        <end position="303"/>
    </location>
</feature>
<proteinExistence type="predicted"/>
<accession>A0A8H4IV54</accession>
<feature type="region of interest" description="Disordered" evidence="1">
    <location>
        <begin position="1"/>
        <end position="106"/>
    </location>
</feature>
<feature type="compositionally biased region" description="Low complexity" evidence="1">
    <location>
        <begin position="465"/>
        <end position="477"/>
    </location>
</feature>
<gene>
    <name evidence="2" type="ORF">GTA08_BOTSDO04594</name>
</gene>
<feature type="compositionally biased region" description="Polar residues" evidence="1">
    <location>
        <begin position="10"/>
        <end position="25"/>
    </location>
</feature>
<feature type="compositionally biased region" description="Basic and acidic residues" evidence="1">
    <location>
        <begin position="741"/>
        <end position="755"/>
    </location>
</feature>
<feature type="compositionally biased region" description="Basic residues" evidence="1">
    <location>
        <begin position="723"/>
        <end position="740"/>
    </location>
</feature>